<dbReference type="Pfam" id="PF02661">
    <property type="entry name" value="Fic"/>
    <property type="match status" value="1"/>
</dbReference>
<dbReference type="PROSITE" id="PS51459">
    <property type="entry name" value="FIDO"/>
    <property type="match status" value="1"/>
</dbReference>
<evidence type="ECO:0000259" key="2">
    <source>
        <dbReference type="PROSITE" id="PS51459"/>
    </source>
</evidence>
<organism evidence="3">
    <name type="scientific">marine sediment metagenome</name>
    <dbReference type="NCBI Taxonomy" id="412755"/>
    <lineage>
        <taxon>unclassified sequences</taxon>
        <taxon>metagenomes</taxon>
        <taxon>ecological metagenomes</taxon>
    </lineage>
</organism>
<dbReference type="InterPro" id="IPR036597">
    <property type="entry name" value="Fido-like_dom_sf"/>
</dbReference>
<dbReference type="InterPro" id="IPR010982">
    <property type="entry name" value="Lambda_DNA-bd_dom_sf"/>
</dbReference>
<dbReference type="SUPFAM" id="SSF140931">
    <property type="entry name" value="Fic-like"/>
    <property type="match status" value="1"/>
</dbReference>
<feature type="domain" description="Fido" evidence="2">
    <location>
        <begin position="156"/>
        <end position="285"/>
    </location>
</feature>
<dbReference type="PROSITE" id="PS50943">
    <property type="entry name" value="HTH_CROC1"/>
    <property type="match status" value="1"/>
</dbReference>
<comment type="caution">
    <text evidence="3">The sequence shown here is derived from an EMBL/GenBank/DDBJ whole genome shotgun (WGS) entry which is preliminary data.</text>
</comment>
<reference evidence="3" key="1">
    <citation type="journal article" date="2014" name="Front. Microbiol.">
        <title>High frequency of phylogenetically diverse reductive dehalogenase-homologous genes in deep subseafloor sedimentary metagenomes.</title>
        <authorList>
            <person name="Kawai M."/>
            <person name="Futagami T."/>
            <person name="Toyoda A."/>
            <person name="Takaki Y."/>
            <person name="Nishi S."/>
            <person name="Hori S."/>
            <person name="Arai W."/>
            <person name="Tsubouchi T."/>
            <person name="Morono Y."/>
            <person name="Uchiyama I."/>
            <person name="Ito T."/>
            <person name="Fujiyama A."/>
            <person name="Inagaki F."/>
            <person name="Takami H."/>
        </authorList>
    </citation>
    <scope>NUCLEOTIDE SEQUENCE</scope>
    <source>
        <strain evidence="3">Expedition CK06-06</strain>
    </source>
</reference>
<dbReference type="CDD" id="cd00093">
    <property type="entry name" value="HTH_XRE"/>
    <property type="match status" value="1"/>
</dbReference>
<name>X0TVT7_9ZZZZ</name>
<feature type="domain" description="HTH cro/C1-type" evidence="1">
    <location>
        <begin position="13"/>
        <end position="66"/>
    </location>
</feature>
<protein>
    <recommendedName>
        <fullName evidence="4">Fido domain-containing protein</fullName>
    </recommendedName>
</protein>
<dbReference type="SUPFAM" id="SSF47413">
    <property type="entry name" value="lambda repressor-like DNA-binding domains"/>
    <property type="match status" value="1"/>
</dbReference>
<feature type="non-terminal residue" evidence="3">
    <location>
        <position position="285"/>
    </location>
</feature>
<accession>X0TVT7</accession>
<dbReference type="EMBL" id="BARS01009835">
    <property type="protein sequence ID" value="GAF80235.1"/>
    <property type="molecule type" value="Genomic_DNA"/>
</dbReference>
<dbReference type="PANTHER" id="PTHR13504:SF38">
    <property type="entry name" value="FIDO DOMAIN-CONTAINING PROTEIN"/>
    <property type="match status" value="1"/>
</dbReference>
<gene>
    <name evidence="3" type="ORF">S01H1_18397</name>
</gene>
<sequence>MMKNGIFSVQEQINYIMKMSGMSQADIARSMEVDYKTVNRWINEKRMPYTAHRQKLYKLFVEKVDLPLLVTRLKKKYQNPSKIIKATPLVYNKFLVSLTYNSDAIEGSTLTEKDTERIILNGEVLPNKSQKEQQEAINHKTALEFVFSKAKKNFKIDKDFILALHRMIMHGISKDAGQLRNVNVAIRGLQKKLPHYQFVLRLFKEFTEDVNKYEGNVVKKIAINHYEFEDMHPFSDGNGRVGRLISITQLLSNGFAPCLIRNKDREHYYSALQMGDIHRFDPIAT</sequence>
<proteinExistence type="predicted"/>
<dbReference type="InterPro" id="IPR001387">
    <property type="entry name" value="Cro/C1-type_HTH"/>
</dbReference>
<dbReference type="GO" id="GO:0003677">
    <property type="term" value="F:DNA binding"/>
    <property type="evidence" value="ECO:0007669"/>
    <property type="project" value="InterPro"/>
</dbReference>
<dbReference type="Gene3D" id="1.10.3290.10">
    <property type="entry name" value="Fido-like domain"/>
    <property type="match status" value="1"/>
</dbReference>
<dbReference type="InterPro" id="IPR003812">
    <property type="entry name" value="Fido"/>
</dbReference>
<evidence type="ECO:0000259" key="1">
    <source>
        <dbReference type="PROSITE" id="PS50943"/>
    </source>
</evidence>
<dbReference type="PANTHER" id="PTHR13504">
    <property type="entry name" value="FIDO DOMAIN-CONTAINING PROTEIN DDB_G0283145"/>
    <property type="match status" value="1"/>
</dbReference>
<evidence type="ECO:0008006" key="4">
    <source>
        <dbReference type="Google" id="ProtNLM"/>
    </source>
</evidence>
<evidence type="ECO:0000313" key="3">
    <source>
        <dbReference type="EMBL" id="GAF80235.1"/>
    </source>
</evidence>
<dbReference type="Gene3D" id="1.10.260.40">
    <property type="entry name" value="lambda repressor-like DNA-binding domains"/>
    <property type="match status" value="1"/>
</dbReference>
<dbReference type="AlphaFoldDB" id="X0TVT7"/>
<dbReference type="InterPro" id="IPR040198">
    <property type="entry name" value="Fido_containing"/>
</dbReference>